<dbReference type="Proteomes" id="UP000681722">
    <property type="component" value="Unassembled WGS sequence"/>
</dbReference>
<dbReference type="GO" id="GO:0005737">
    <property type="term" value="C:cytoplasm"/>
    <property type="evidence" value="ECO:0007669"/>
    <property type="project" value="TreeGrafter"/>
</dbReference>
<organism evidence="5 7">
    <name type="scientific">Didymodactylos carnosus</name>
    <dbReference type="NCBI Taxonomy" id="1234261"/>
    <lineage>
        <taxon>Eukaryota</taxon>
        <taxon>Metazoa</taxon>
        <taxon>Spiralia</taxon>
        <taxon>Gnathifera</taxon>
        <taxon>Rotifera</taxon>
        <taxon>Eurotatoria</taxon>
        <taxon>Bdelloidea</taxon>
        <taxon>Philodinida</taxon>
        <taxon>Philodinidae</taxon>
        <taxon>Didymodactylos</taxon>
    </lineage>
</organism>
<dbReference type="PANTHER" id="PTHR45527:SF1">
    <property type="entry name" value="FATTY ACID SYNTHASE"/>
    <property type="match status" value="1"/>
</dbReference>
<keyword evidence="2" id="KW-0597">Phosphoprotein</keyword>
<keyword evidence="7" id="KW-1185">Reference proteome</keyword>
<evidence type="ECO:0000313" key="6">
    <source>
        <dbReference type="EMBL" id="CAF4273628.1"/>
    </source>
</evidence>
<name>A0A815JBN0_9BILA</name>
<protein>
    <submittedName>
        <fullName evidence="5">Uncharacterized protein</fullName>
    </submittedName>
</protein>
<sequence>KASFAQERIWLDEQIRFNQQQEQKNSCAIYNIPLVVKVMNGTIFINRLRQALHAIIKKNLIFRTYYNLDGECLKQFIKPISDDEQQYYSFNISTISTKQELRTILFEEETNQQYFCLHKGIVFRCHLIHFNKSNANQDVLINDDVILFNFHHIAFDGSSFQLFFTDLKEAYKSNQLNFNEYNLNYIDYSLHEQNMNMSEAQEYWKEVLKGYEVDKQLSLPYDYQLSSTQQRSGKGSSIIFQLEKSLIDKMLEYAQQSQVTMFQLCLLCYYIFLYKLTGGEKDLCIGSMNENRYRQELHNIIGIHIRIFLFSISTNYSITSNKTLQSLLPFIQTIFQFESSSQLSNDIGLDENILCQLVDDNNNTVAKFDLSLLMKYDTIDKSLICSLEYTYDLFKTATAQTICERFQILLQQLFNNSSFDLENQLIYELSILLPQEIKLLQDINNTTHIDFNDTKIKCIHHEFFQQSIRYSQKLAIILDDQSLTYEEVLYYVQKLSWYLINVCSVQNGDIICVCVQRSIEFVIGILAILTCGCSYCPLNINDPVSRLNILIKETRTHCVLLHSRTENKLLDCITDNDDVKFVNIEQVIYSSESCHSSKELNIFSSKQVTTDDIAYVIFTSGSTGKPKAVQIRHRNFISYMRSLKQLKLITENDTVIQLAQCSFDVHLEEVVGSLILGATVIMLQSNKNMDIDYLLNIIRYQKATYISLTPTFIIILCDFLQETKKYNSIQSL</sequence>
<dbReference type="Gene3D" id="3.30.559.10">
    <property type="entry name" value="Chloramphenicol acetyltransferase-like domain"/>
    <property type="match status" value="2"/>
</dbReference>
<proteinExistence type="predicted"/>
<dbReference type="Gene3D" id="3.30.559.30">
    <property type="entry name" value="Nonribosomal peptide synthetase, condensation domain"/>
    <property type="match status" value="2"/>
</dbReference>
<evidence type="ECO:0000313" key="5">
    <source>
        <dbReference type="EMBL" id="CAF1379895.1"/>
    </source>
</evidence>
<evidence type="ECO:0000256" key="2">
    <source>
        <dbReference type="ARBA" id="ARBA00022553"/>
    </source>
</evidence>
<evidence type="ECO:0000259" key="3">
    <source>
        <dbReference type="Pfam" id="PF00501"/>
    </source>
</evidence>
<dbReference type="PANTHER" id="PTHR45527">
    <property type="entry name" value="NONRIBOSOMAL PEPTIDE SYNTHETASE"/>
    <property type="match status" value="1"/>
</dbReference>
<dbReference type="InterPro" id="IPR020845">
    <property type="entry name" value="AMP-binding_CS"/>
</dbReference>
<evidence type="ECO:0000313" key="7">
    <source>
        <dbReference type="Proteomes" id="UP000663829"/>
    </source>
</evidence>
<dbReference type="SUPFAM" id="SSF52777">
    <property type="entry name" value="CoA-dependent acyltransferases"/>
    <property type="match status" value="2"/>
</dbReference>
<dbReference type="InterPro" id="IPR023213">
    <property type="entry name" value="CAT-like_dom_sf"/>
</dbReference>
<dbReference type="GO" id="GO:0031177">
    <property type="term" value="F:phosphopantetheine binding"/>
    <property type="evidence" value="ECO:0007669"/>
    <property type="project" value="TreeGrafter"/>
</dbReference>
<comment type="caution">
    <text evidence="5">The sequence shown here is derived from an EMBL/GenBank/DDBJ whole genome shotgun (WGS) entry which is preliminary data.</text>
</comment>
<dbReference type="GO" id="GO:0044550">
    <property type="term" value="P:secondary metabolite biosynthetic process"/>
    <property type="evidence" value="ECO:0007669"/>
    <property type="project" value="TreeGrafter"/>
</dbReference>
<dbReference type="Gene3D" id="3.40.50.980">
    <property type="match status" value="2"/>
</dbReference>
<reference evidence="5" key="1">
    <citation type="submission" date="2021-02" db="EMBL/GenBank/DDBJ databases">
        <authorList>
            <person name="Nowell W R."/>
        </authorList>
    </citation>
    <scope>NUCLEOTIDE SEQUENCE</scope>
</reference>
<dbReference type="SUPFAM" id="SSF56801">
    <property type="entry name" value="Acetyl-CoA synthetase-like"/>
    <property type="match status" value="1"/>
</dbReference>
<evidence type="ECO:0000259" key="4">
    <source>
        <dbReference type="Pfam" id="PF00668"/>
    </source>
</evidence>
<dbReference type="AlphaFoldDB" id="A0A815JBN0"/>
<dbReference type="InterPro" id="IPR001242">
    <property type="entry name" value="Condensation_dom"/>
</dbReference>
<dbReference type="Pfam" id="PF00668">
    <property type="entry name" value="Condensation"/>
    <property type="match status" value="1"/>
</dbReference>
<dbReference type="GO" id="GO:0043041">
    <property type="term" value="P:amino acid activation for nonribosomal peptide biosynthetic process"/>
    <property type="evidence" value="ECO:0007669"/>
    <property type="project" value="TreeGrafter"/>
</dbReference>
<gene>
    <name evidence="5" type="ORF">GPM918_LOCUS32275</name>
    <name evidence="6" type="ORF">SRO942_LOCUS32938</name>
</gene>
<dbReference type="GO" id="GO:0003824">
    <property type="term" value="F:catalytic activity"/>
    <property type="evidence" value="ECO:0007669"/>
    <property type="project" value="InterPro"/>
</dbReference>
<dbReference type="Proteomes" id="UP000663829">
    <property type="component" value="Unassembled WGS sequence"/>
</dbReference>
<dbReference type="Pfam" id="PF00501">
    <property type="entry name" value="AMP-binding"/>
    <property type="match status" value="1"/>
</dbReference>
<feature type="domain" description="AMP-dependent synthetase/ligase" evidence="3">
    <location>
        <begin position="465"/>
        <end position="724"/>
    </location>
</feature>
<dbReference type="InterPro" id="IPR000873">
    <property type="entry name" value="AMP-dep_synth/lig_dom"/>
</dbReference>
<dbReference type="EMBL" id="CAJNOQ010016382">
    <property type="protein sequence ID" value="CAF1379895.1"/>
    <property type="molecule type" value="Genomic_DNA"/>
</dbReference>
<dbReference type="OrthoDB" id="10045361at2759"/>
<feature type="domain" description="Condensation" evidence="4">
    <location>
        <begin position="3"/>
        <end position="309"/>
    </location>
</feature>
<keyword evidence="1" id="KW-0596">Phosphopantetheine</keyword>
<feature type="non-terminal residue" evidence="5">
    <location>
        <position position="732"/>
    </location>
</feature>
<dbReference type="PROSITE" id="PS00455">
    <property type="entry name" value="AMP_BINDING"/>
    <property type="match status" value="1"/>
</dbReference>
<evidence type="ECO:0000256" key="1">
    <source>
        <dbReference type="ARBA" id="ARBA00022450"/>
    </source>
</evidence>
<dbReference type="EMBL" id="CAJOBC010080752">
    <property type="protein sequence ID" value="CAF4273628.1"/>
    <property type="molecule type" value="Genomic_DNA"/>
</dbReference>
<accession>A0A815JBN0</accession>